<feature type="transmembrane region" description="Helical" evidence="5">
    <location>
        <begin position="7"/>
        <end position="25"/>
    </location>
</feature>
<dbReference type="InterPro" id="IPR007300">
    <property type="entry name" value="CidB/LrgB"/>
</dbReference>
<evidence type="ECO:0000256" key="4">
    <source>
        <dbReference type="ARBA" id="ARBA00023136"/>
    </source>
</evidence>
<organism evidence="6 7">
    <name type="scientific">Soehngenia longivitae</name>
    <dbReference type="NCBI Taxonomy" id="2562294"/>
    <lineage>
        <taxon>Bacteria</taxon>
        <taxon>Bacillati</taxon>
        <taxon>Bacillota</taxon>
        <taxon>Tissierellia</taxon>
        <taxon>Tissierellales</taxon>
        <taxon>Tissierellaceae</taxon>
        <taxon>Soehngenia</taxon>
    </lineage>
</organism>
<evidence type="ECO:0000256" key="2">
    <source>
        <dbReference type="ARBA" id="ARBA00022692"/>
    </source>
</evidence>
<evidence type="ECO:0000313" key="6">
    <source>
        <dbReference type="EMBL" id="TFZ40714.1"/>
    </source>
</evidence>
<gene>
    <name evidence="6" type="ORF">E4100_03930</name>
</gene>
<reference evidence="6 7" key="1">
    <citation type="submission" date="2019-03" db="EMBL/GenBank/DDBJ databases">
        <title>Draft genome sequence data and analysis of a Fermenting Bacterium, Soehngenia longevitae strain 1933PT, isolated from petroleum reservoir in Azerbaijan.</title>
        <authorList>
            <person name="Grouzdev D.S."/>
            <person name="Bidzhieva S.K."/>
            <person name="Sokolova D.S."/>
            <person name="Tourova T.P."/>
            <person name="Poltaraus A.B."/>
            <person name="Nazina T.N."/>
        </authorList>
    </citation>
    <scope>NUCLEOTIDE SEQUENCE [LARGE SCALE GENOMIC DNA]</scope>
    <source>
        <strain evidence="6 7">1933P</strain>
    </source>
</reference>
<feature type="transmembrane region" description="Helical" evidence="5">
    <location>
        <begin position="60"/>
        <end position="81"/>
    </location>
</feature>
<comment type="subcellular location">
    <subcellularLocation>
        <location evidence="1">Membrane</location>
        <topology evidence="1">Multi-pass membrane protein</topology>
    </subcellularLocation>
</comment>
<dbReference type="AlphaFoldDB" id="A0A4Z0D750"/>
<protein>
    <submittedName>
        <fullName evidence="6">LrgB family protein</fullName>
    </submittedName>
</protein>
<keyword evidence="3 5" id="KW-1133">Transmembrane helix</keyword>
<dbReference type="EMBL" id="SRIB01000004">
    <property type="protein sequence ID" value="TFZ40714.1"/>
    <property type="molecule type" value="Genomic_DNA"/>
</dbReference>
<evidence type="ECO:0000256" key="3">
    <source>
        <dbReference type="ARBA" id="ARBA00022989"/>
    </source>
</evidence>
<dbReference type="GO" id="GO:0016020">
    <property type="term" value="C:membrane"/>
    <property type="evidence" value="ECO:0007669"/>
    <property type="project" value="UniProtKB-SubCell"/>
</dbReference>
<evidence type="ECO:0000256" key="1">
    <source>
        <dbReference type="ARBA" id="ARBA00004141"/>
    </source>
</evidence>
<keyword evidence="4 5" id="KW-0472">Membrane</keyword>
<dbReference type="RefSeq" id="WP_135270740.1">
    <property type="nucleotide sequence ID" value="NZ_SRIB01000004.1"/>
</dbReference>
<keyword evidence="2 5" id="KW-0812">Transmembrane</keyword>
<dbReference type="PANTHER" id="PTHR30249">
    <property type="entry name" value="PUTATIVE SEROTONIN TRANSPORTER"/>
    <property type="match status" value="1"/>
</dbReference>
<feature type="transmembrane region" description="Helical" evidence="5">
    <location>
        <begin position="93"/>
        <end position="118"/>
    </location>
</feature>
<feature type="transmembrane region" description="Helical" evidence="5">
    <location>
        <begin position="139"/>
        <end position="164"/>
    </location>
</feature>
<keyword evidence="7" id="KW-1185">Reference proteome</keyword>
<sequence length="229" mass="24772">MDWAIDTPLFGVTISIITYFLARFISQRLRMPILNPLLLAIAAIIFILKTFNIDLETYNLGGNIITFFLAPATIALAVPLYKQWDVFKNNYLIIISGVLVGVLTGVFSTIIMGKLFNFDKLLITSLIPKNTTTPIAIEIANMLGTNASLAVTFVILSGTLGYVIGEYVLKTFNINNNIAKGIALGTASHVMGTTKAMELGDIEGAMSSIAITLAGIITIILVPFVLKLI</sequence>
<evidence type="ECO:0000313" key="7">
    <source>
        <dbReference type="Proteomes" id="UP000298381"/>
    </source>
</evidence>
<feature type="transmembrane region" description="Helical" evidence="5">
    <location>
        <begin position="205"/>
        <end position="226"/>
    </location>
</feature>
<feature type="transmembrane region" description="Helical" evidence="5">
    <location>
        <begin position="31"/>
        <end position="48"/>
    </location>
</feature>
<accession>A0A4Z0D750</accession>
<dbReference type="PANTHER" id="PTHR30249:SF0">
    <property type="entry name" value="PLASTIDAL GLYCOLATE_GLYCERATE TRANSLOCATOR 1, CHLOROPLASTIC"/>
    <property type="match status" value="1"/>
</dbReference>
<comment type="caution">
    <text evidence="6">The sequence shown here is derived from an EMBL/GenBank/DDBJ whole genome shotgun (WGS) entry which is preliminary data.</text>
</comment>
<evidence type="ECO:0000256" key="5">
    <source>
        <dbReference type="SAM" id="Phobius"/>
    </source>
</evidence>
<dbReference type="OrthoDB" id="9811701at2"/>
<dbReference type="Proteomes" id="UP000298381">
    <property type="component" value="Unassembled WGS sequence"/>
</dbReference>
<name>A0A4Z0D750_9FIRM</name>
<dbReference type="Pfam" id="PF04172">
    <property type="entry name" value="LrgB"/>
    <property type="match status" value="1"/>
</dbReference>
<proteinExistence type="predicted"/>